<dbReference type="PATRIC" id="fig|39777.7.peg.376"/>
<keyword evidence="1" id="KW-0812">Transmembrane</keyword>
<organism evidence="2">
    <name type="scientific">Veillonella atypica</name>
    <dbReference type="NCBI Taxonomy" id="39777"/>
    <lineage>
        <taxon>Bacteria</taxon>
        <taxon>Bacillati</taxon>
        <taxon>Bacillota</taxon>
        <taxon>Negativicutes</taxon>
        <taxon>Veillonellales</taxon>
        <taxon>Veillonellaceae</taxon>
        <taxon>Veillonella</taxon>
    </lineage>
</organism>
<reference evidence="2 3" key="1">
    <citation type="submission" date="2016-01" db="EMBL/GenBank/DDBJ databases">
        <authorList>
            <person name="Oliw E.H."/>
        </authorList>
    </citation>
    <scope>NUCLEOTIDE SEQUENCE [LARGE SCALE GENOMIC DNA]</scope>
    <source>
        <strain evidence="2 3">CMW7756B</strain>
    </source>
</reference>
<comment type="caution">
    <text evidence="2">The sequence shown here is derived from an EMBL/GenBank/DDBJ whole genome shotgun (WGS) entry which is preliminary data.</text>
</comment>
<feature type="transmembrane region" description="Helical" evidence="1">
    <location>
        <begin position="36"/>
        <end position="57"/>
    </location>
</feature>
<proteinExistence type="predicted"/>
<keyword evidence="1" id="KW-1133">Transmembrane helix</keyword>
<evidence type="ECO:0000313" key="3">
    <source>
        <dbReference type="Proteomes" id="UP000070226"/>
    </source>
</evidence>
<evidence type="ECO:0000256" key="1">
    <source>
        <dbReference type="SAM" id="Phobius"/>
    </source>
</evidence>
<feature type="transmembrane region" description="Helical" evidence="1">
    <location>
        <begin position="63"/>
        <end position="81"/>
    </location>
</feature>
<dbReference type="AlphaFoldDB" id="A0A133S6T6"/>
<evidence type="ECO:0000313" key="2">
    <source>
        <dbReference type="EMBL" id="KXA65385.1"/>
    </source>
</evidence>
<keyword evidence="1" id="KW-0472">Membrane</keyword>
<name>A0A133S6T6_9FIRM</name>
<protein>
    <submittedName>
        <fullName evidence="2">Uncharacterized protein</fullName>
    </submittedName>
</protein>
<gene>
    <name evidence="2" type="ORF">HMPREF3233_00386</name>
</gene>
<sequence length="109" mass="13257">MKLIYYFSTTFLFLLFAYSVVQYIRKSNKDKNELYSLISLGIFLFVFFTDFNFLDFINKQFKYLIEFLLLSFSTYLFSLIFKNSANKWIYYLFSLFTILLFLMAILFSI</sequence>
<feature type="transmembrane region" description="Helical" evidence="1">
    <location>
        <begin position="88"/>
        <end position="107"/>
    </location>
</feature>
<dbReference type="Proteomes" id="UP000070226">
    <property type="component" value="Unassembled WGS sequence"/>
</dbReference>
<accession>A0A133S6T6</accession>
<feature type="transmembrane region" description="Helical" evidence="1">
    <location>
        <begin position="6"/>
        <end position="24"/>
    </location>
</feature>
<dbReference type="EMBL" id="LRQT01000006">
    <property type="protein sequence ID" value="KXA65385.1"/>
    <property type="molecule type" value="Genomic_DNA"/>
</dbReference>